<feature type="region of interest" description="Disordered" evidence="1">
    <location>
        <begin position="1"/>
        <end position="115"/>
    </location>
</feature>
<sequence>MRSDPARAGELCRPTPGPRGGEGAWGEPEDPWRDSARGRRGGRSPLEQDATLDSTHADGRGSDRGPDRDIQQADTMEEPTIKSQARLHIERKKAGPDLCTRNQQQVGSSQQVDPS</sequence>
<dbReference type="AlphaFoldDB" id="A0AAV7VMT9"/>
<dbReference type="EMBL" id="JANPWB010000003">
    <property type="protein sequence ID" value="KAJ1202969.1"/>
    <property type="molecule type" value="Genomic_DNA"/>
</dbReference>
<organism evidence="2 3">
    <name type="scientific">Pleurodeles waltl</name>
    <name type="common">Iberian ribbed newt</name>
    <dbReference type="NCBI Taxonomy" id="8319"/>
    <lineage>
        <taxon>Eukaryota</taxon>
        <taxon>Metazoa</taxon>
        <taxon>Chordata</taxon>
        <taxon>Craniata</taxon>
        <taxon>Vertebrata</taxon>
        <taxon>Euteleostomi</taxon>
        <taxon>Amphibia</taxon>
        <taxon>Batrachia</taxon>
        <taxon>Caudata</taxon>
        <taxon>Salamandroidea</taxon>
        <taxon>Salamandridae</taxon>
        <taxon>Pleurodelinae</taxon>
        <taxon>Pleurodeles</taxon>
    </lineage>
</organism>
<evidence type="ECO:0000313" key="3">
    <source>
        <dbReference type="Proteomes" id="UP001066276"/>
    </source>
</evidence>
<gene>
    <name evidence="2" type="ORF">NDU88_006764</name>
</gene>
<name>A0AAV7VMT9_PLEWA</name>
<dbReference type="Proteomes" id="UP001066276">
    <property type="component" value="Chromosome 2_1"/>
</dbReference>
<evidence type="ECO:0000256" key="1">
    <source>
        <dbReference type="SAM" id="MobiDB-lite"/>
    </source>
</evidence>
<protein>
    <submittedName>
        <fullName evidence="2">Uncharacterized protein</fullName>
    </submittedName>
</protein>
<reference evidence="2" key="1">
    <citation type="journal article" date="2022" name="bioRxiv">
        <title>Sequencing and chromosome-scale assembly of the giantPleurodeles waltlgenome.</title>
        <authorList>
            <person name="Brown T."/>
            <person name="Elewa A."/>
            <person name="Iarovenko S."/>
            <person name="Subramanian E."/>
            <person name="Araus A.J."/>
            <person name="Petzold A."/>
            <person name="Susuki M."/>
            <person name="Suzuki K.-i.T."/>
            <person name="Hayashi T."/>
            <person name="Toyoda A."/>
            <person name="Oliveira C."/>
            <person name="Osipova E."/>
            <person name="Leigh N.D."/>
            <person name="Simon A."/>
            <person name="Yun M.H."/>
        </authorList>
    </citation>
    <scope>NUCLEOTIDE SEQUENCE</scope>
    <source>
        <strain evidence="2">20211129_DDA</strain>
        <tissue evidence="2">Liver</tissue>
    </source>
</reference>
<proteinExistence type="predicted"/>
<feature type="compositionally biased region" description="Basic and acidic residues" evidence="1">
    <location>
        <begin position="55"/>
        <end position="71"/>
    </location>
</feature>
<evidence type="ECO:0000313" key="2">
    <source>
        <dbReference type="EMBL" id="KAJ1202969.1"/>
    </source>
</evidence>
<feature type="compositionally biased region" description="Polar residues" evidence="1">
    <location>
        <begin position="100"/>
        <end position="115"/>
    </location>
</feature>
<accession>A0AAV7VMT9</accession>
<keyword evidence="3" id="KW-1185">Reference proteome</keyword>
<comment type="caution">
    <text evidence="2">The sequence shown here is derived from an EMBL/GenBank/DDBJ whole genome shotgun (WGS) entry which is preliminary data.</text>
</comment>